<reference evidence="2" key="1">
    <citation type="journal article" date="2023" name="G3 (Bethesda)">
        <title>A reference genome for the long-term kleptoplast-retaining sea slug Elysia crispata morphotype clarki.</title>
        <authorList>
            <person name="Eastman K.E."/>
            <person name="Pendleton A.L."/>
            <person name="Shaikh M.A."/>
            <person name="Suttiyut T."/>
            <person name="Ogas R."/>
            <person name="Tomko P."/>
            <person name="Gavelis G."/>
            <person name="Widhalm J.R."/>
            <person name="Wisecaver J.H."/>
        </authorList>
    </citation>
    <scope>NUCLEOTIDE SEQUENCE</scope>
    <source>
        <strain evidence="2">ECLA1</strain>
    </source>
</reference>
<feature type="region of interest" description="Disordered" evidence="1">
    <location>
        <begin position="1"/>
        <end position="45"/>
    </location>
</feature>
<evidence type="ECO:0000313" key="2">
    <source>
        <dbReference type="EMBL" id="KAK3784642.1"/>
    </source>
</evidence>
<proteinExistence type="predicted"/>
<comment type="caution">
    <text evidence="2">The sequence shown here is derived from an EMBL/GenBank/DDBJ whole genome shotgun (WGS) entry which is preliminary data.</text>
</comment>
<gene>
    <name evidence="2" type="ORF">RRG08_003447</name>
</gene>
<dbReference type="EMBL" id="JAWDGP010002226">
    <property type="protein sequence ID" value="KAK3784642.1"/>
    <property type="molecule type" value="Genomic_DNA"/>
</dbReference>
<evidence type="ECO:0000256" key="1">
    <source>
        <dbReference type="SAM" id="MobiDB-lite"/>
    </source>
</evidence>
<accession>A0AAE1ABQ3</accession>
<keyword evidence="3" id="KW-1185">Reference proteome</keyword>
<dbReference type="AlphaFoldDB" id="A0AAE1ABQ3"/>
<protein>
    <submittedName>
        <fullName evidence="2">Uncharacterized protein</fullName>
    </submittedName>
</protein>
<feature type="compositionally biased region" description="Polar residues" evidence="1">
    <location>
        <begin position="28"/>
        <end position="45"/>
    </location>
</feature>
<name>A0AAE1ABQ3_9GAST</name>
<evidence type="ECO:0000313" key="3">
    <source>
        <dbReference type="Proteomes" id="UP001283361"/>
    </source>
</evidence>
<sequence length="94" mass="10515">MKKSQVFWTGPDQSQARKLLGKQKSNEQHQNNASTGSNDPRSFSTRDFGYSLYSVSQTAASRPGTSDIHFTQSPRPQLLDQGLRIFTLLSLPDQ</sequence>
<dbReference type="Proteomes" id="UP001283361">
    <property type="component" value="Unassembled WGS sequence"/>
</dbReference>
<organism evidence="2 3">
    <name type="scientific">Elysia crispata</name>
    <name type="common">lettuce slug</name>
    <dbReference type="NCBI Taxonomy" id="231223"/>
    <lineage>
        <taxon>Eukaryota</taxon>
        <taxon>Metazoa</taxon>
        <taxon>Spiralia</taxon>
        <taxon>Lophotrochozoa</taxon>
        <taxon>Mollusca</taxon>
        <taxon>Gastropoda</taxon>
        <taxon>Heterobranchia</taxon>
        <taxon>Euthyneura</taxon>
        <taxon>Panpulmonata</taxon>
        <taxon>Sacoglossa</taxon>
        <taxon>Placobranchoidea</taxon>
        <taxon>Plakobranchidae</taxon>
        <taxon>Elysia</taxon>
    </lineage>
</organism>